<keyword evidence="3" id="KW-0560">Oxidoreductase</keyword>
<dbReference type="InParanoid" id="A0A6I9S2H1"/>
<protein>
    <submittedName>
        <fullName evidence="7">Very-long-chain 3-oxoacyl-CoA reductase 1</fullName>
    </submittedName>
</protein>
<comment type="similarity">
    <text evidence="1 4">Belongs to the short-chain dehydrogenases/reductases (SDR) family.</text>
</comment>
<feature type="transmembrane region" description="Helical" evidence="5">
    <location>
        <begin position="283"/>
        <end position="304"/>
    </location>
</feature>
<evidence type="ECO:0000256" key="3">
    <source>
        <dbReference type="ARBA" id="ARBA00023002"/>
    </source>
</evidence>
<keyword evidence="2" id="KW-0521">NADP</keyword>
<dbReference type="OrthoDB" id="5545019at2759"/>
<dbReference type="InterPro" id="IPR002347">
    <property type="entry name" value="SDR_fam"/>
</dbReference>
<evidence type="ECO:0000256" key="4">
    <source>
        <dbReference type="RuleBase" id="RU000363"/>
    </source>
</evidence>
<dbReference type="GO" id="GO:0005783">
    <property type="term" value="C:endoplasmic reticulum"/>
    <property type="evidence" value="ECO:0007669"/>
    <property type="project" value="TreeGrafter"/>
</dbReference>
<dbReference type="InterPro" id="IPR036291">
    <property type="entry name" value="NAD(P)-bd_dom_sf"/>
</dbReference>
<dbReference type="Proteomes" id="UP000504607">
    <property type="component" value="Chromosome 10"/>
</dbReference>
<dbReference type="GeneID" id="105052984"/>
<keyword evidence="5" id="KW-0472">Membrane</keyword>
<sequence>MELPPFISHLKAQPTWVLLLSSLGFLSLLQTSITLLKWFYAAFLRRGKDLKAYGSWALVTGATDGIGKAFAFQLAHLGLNLVLIGRNPNKLRQVSNEIKAKHPCTEIKLVVIDLAGDLSDGIRSLEEDIKGLDVGIMVNNAGMTYPRFMYFDEVEEELWEGIVKVNVEATTRVTRAVLPGMIKRGRGAVVSIGSGSSVVVPSFPLSAVYAASKAYVNQFSKSLYVEYKSMGIDVQCQIPLYVATKMVGIKQSSVFVPSPDVYASAAMRWIGYEPLCTPYWLHYIQWCLAYLFPDFILNSWLLHVGNRKKSQIKKLRRE</sequence>
<dbReference type="PIRSF" id="PIRSF000126">
    <property type="entry name" value="11-beta-HSD1"/>
    <property type="match status" value="1"/>
</dbReference>
<evidence type="ECO:0000313" key="6">
    <source>
        <dbReference type="Proteomes" id="UP000504607"/>
    </source>
</evidence>
<evidence type="ECO:0000256" key="1">
    <source>
        <dbReference type="ARBA" id="ARBA00006484"/>
    </source>
</evidence>
<gene>
    <name evidence="7" type="primary">LOC105052984</name>
</gene>
<reference evidence="7" key="1">
    <citation type="submission" date="2025-08" db="UniProtKB">
        <authorList>
            <consortium name="RefSeq"/>
        </authorList>
    </citation>
    <scope>IDENTIFICATION</scope>
</reference>
<dbReference type="RefSeq" id="XP_010932275.1">
    <property type="nucleotide sequence ID" value="XM_010933973.2"/>
</dbReference>
<dbReference type="AlphaFoldDB" id="A0A6I9S2H1"/>
<dbReference type="Pfam" id="PF00106">
    <property type="entry name" value="adh_short"/>
    <property type="match status" value="1"/>
</dbReference>
<dbReference type="Gene3D" id="3.40.50.720">
    <property type="entry name" value="NAD(P)-binding Rossmann-like Domain"/>
    <property type="match status" value="1"/>
</dbReference>
<dbReference type="PANTHER" id="PTHR43899:SF13">
    <property type="entry name" value="RH59310P"/>
    <property type="match status" value="1"/>
</dbReference>
<dbReference type="PRINTS" id="PR00080">
    <property type="entry name" value="SDRFAMILY"/>
</dbReference>
<evidence type="ECO:0000256" key="5">
    <source>
        <dbReference type="SAM" id="Phobius"/>
    </source>
</evidence>
<evidence type="ECO:0000313" key="7">
    <source>
        <dbReference type="RefSeq" id="XP_010932275.1"/>
    </source>
</evidence>
<dbReference type="PANTHER" id="PTHR43899">
    <property type="entry name" value="RH59310P"/>
    <property type="match status" value="1"/>
</dbReference>
<dbReference type="SUPFAM" id="SSF51735">
    <property type="entry name" value="NAD(P)-binding Rossmann-fold domains"/>
    <property type="match status" value="1"/>
</dbReference>
<feature type="transmembrane region" description="Helical" evidence="5">
    <location>
        <begin position="16"/>
        <end position="40"/>
    </location>
</feature>
<dbReference type="InterPro" id="IPR051019">
    <property type="entry name" value="VLCFA-Steroid_DH"/>
</dbReference>
<feature type="transmembrane region" description="Helical" evidence="5">
    <location>
        <begin position="188"/>
        <end position="211"/>
    </location>
</feature>
<accession>A0A6I9S2H1</accession>
<dbReference type="KEGG" id="egu:105052984"/>
<dbReference type="PRINTS" id="PR00081">
    <property type="entry name" value="GDHRDH"/>
</dbReference>
<organism evidence="6 7">
    <name type="scientific">Elaeis guineensis var. tenera</name>
    <name type="common">Oil palm</name>
    <dbReference type="NCBI Taxonomy" id="51953"/>
    <lineage>
        <taxon>Eukaryota</taxon>
        <taxon>Viridiplantae</taxon>
        <taxon>Streptophyta</taxon>
        <taxon>Embryophyta</taxon>
        <taxon>Tracheophyta</taxon>
        <taxon>Spermatophyta</taxon>
        <taxon>Magnoliopsida</taxon>
        <taxon>Liliopsida</taxon>
        <taxon>Arecaceae</taxon>
        <taxon>Arecoideae</taxon>
        <taxon>Cocoseae</taxon>
        <taxon>Elaeidinae</taxon>
        <taxon>Elaeis</taxon>
    </lineage>
</organism>
<dbReference type="GO" id="GO:0045703">
    <property type="term" value="F:ketoreductase activity"/>
    <property type="evidence" value="ECO:0007669"/>
    <property type="project" value="TreeGrafter"/>
</dbReference>
<dbReference type="CDD" id="cd05356">
    <property type="entry name" value="17beta-HSD1_like_SDR_c"/>
    <property type="match status" value="1"/>
</dbReference>
<keyword evidence="6" id="KW-1185">Reference proteome</keyword>
<evidence type="ECO:0000256" key="2">
    <source>
        <dbReference type="ARBA" id="ARBA00022857"/>
    </source>
</evidence>
<proteinExistence type="inferred from homology"/>
<keyword evidence="5" id="KW-1133">Transmembrane helix</keyword>
<keyword evidence="5" id="KW-0812">Transmembrane</keyword>
<name>A0A6I9S2H1_ELAGV</name>
<dbReference type="FunFam" id="3.40.50.720:FF:000137">
    <property type="entry name" value="Hydroxysteroid (17-beta) dehydrogenase 3"/>
    <property type="match status" value="1"/>
</dbReference>